<sequence>MREINSAKRNHKCILSSFITTSGYTNDALKQADVYKMNCYGLDWVKNKIVKWQEQEQRKFV</sequence>
<comment type="caution">
    <text evidence="1">The sequence shown here is derived from an EMBL/GenBank/DDBJ whole genome shotgun (WGS) entry which is preliminary data.</text>
</comment>
<accession>A0ABW0LKF6</accession>
<proteinExistence type="predicted"/>
<evidence type="ECO:0000313" key="1">
    <source>
        <dbReference type="EMBL" id="MFC5466158.1"/>
    </source>
</evidence>
<protein>
    <recommendedName>
        <fullName evidence="3">Restriction endonuclease type IV Mrr domain-containing protein</fullName>
    </recommendedName>
</protein>
<evidence type="ECO:0000313" key="2">
    <source>
        <dbReference type="Proteomes" id="UP001596147"/>
    </source>
</evidence>
<keyword evidence="2" id="KW-1185">Reference proteome</keyword>
<organism evidence="1 2">
    <name type="scientific">Lederbergia graminis</name>
    <dbReference type="NCBI Taxonomy" id="735518"/>
    <lineage>
        <taxon>Bacteria</taxon>
        <taxon>Bacillati</taxon>
        <taxon>Bacillota</taxon>
        <taxon>Bacilli</taxon>
        <taxon>Bacillales</taxon>
        <taxon>Bacillaceae</taxon>
        <taxon>Lederbergia</taxon>
    </lineage>
</organism>
<dbReference type="Proteomes" id="UP001596147">
    <property type="component" value="Unassembled WGS sequence"/>
</dbReference>
<dbReference type="RefSeq" id="WP_382353895.1">
    <property type="nucleotide sequence ID" value="NZ_JBHSMC010000021.1"/>
</dbReference>
<evidence type="ECO:0008006" key="3">
    <source>
        <dbReference type="Google" id="ProtNLM"/>
    </source>
</evidence>
<reference evidence="2" key="1">
    <citation type="journal article" date="2019" name="Int. J. Syst. Evol. Microbiol.">
        <title>The Global Catalogue of Microorganisms (GCM) 10K type strain sequencing project: providing services to taxonomists for standard genome sequencing and annotation.</title>
        <authorList>
            <consortium name="The Broad Institute Genomics Platform"/>
            <consortium name="The Broad Institute Genome Sequencing Center for Infectious Disease"/>
            <person name="Wu L."/>
            <person name="Ma J."/>
        </authorList>
    </citation>
    <scope>NUCLEOTIDE SEQUENCE [LARGE SCALE GENOMIC DNA]</scope>
    <source>
        <strain evidence="2">CGMCC 1.12237</strain>
    </source>
</reference>
<gene>
    <name evidence="1" type="ORF">ACFPM4_15605</name>
</gene>
<dbReference type="EMBL" id="JBHSMC010000021">
    <property type="protein sequence ID" value="MFC5466158.1"/>
    <property type="molecule type" value="Genomic_DNA"/>
</dbReference>
<name>A0ABW0LKF6_9BACI</name>